<organism evidence="2 3">
    <name type="scientific">Dinothrombium tinctorium</name>
    <dbReference type="NCBI Taxonomy" id="1965070"/>
    <lineage>
        <taxon>Eukaryota</taxon>
        <taxon>Metazoa</taxon>
        <taxon>Ecdysozoa</taxon>
        <taxon>Arthropoda</taxon>
        <taxon>Chelicerata</taxon>
        <taxon>Arachnida</taxon>
        <taxon>Acari</taxon>
        <taxon>Acariformes</taxon>
        <taxon>Trombidiformes</taxon>
        <taxon>Prostigmata</taxon>
        <taxon>Anystina</taxon>
        <taxon>Parasitengona</taxon>
        <taxon>Trombidioidea</taxon>
        <taxon>Trombidiidae</taxon>
        <taxon>Dinothrombium</taxon>
    </lineage>
</organism>
<accession>A0A443Q9I5</accession>
<evidence type="ECO:0000313" key="2">
    <source>
        <dbReference type="EMBL" id="RWR99706.1"/>
    </source>
</evidence>
<dbReference type="Pfam" id="PF03184">
    <property type="entry name" value="DDE_1"/>
    <property type="match status" value="1"/>
</dbReference>
<reference evidence="2 3" key="1">
    <citation type="journal article" date="2018" name="Gigascience">
        <title>Genomes of trombidid mites reveal novel predicted allergens and laterally-transferred genes associated with secondary metabolism.</title>
        <authorList>
            <person name="Dong X."/>
            <person name="Chaisiri K."/>
            <person name="Xia D."/>
            <person name="Armstrong S.D."/>
            <person name="Fang Y."/>
            <person name="Donnelly M.J."/>
            <person name="Kadowaki T."/>
            <person name="McGarry J.W."/>
            <person name="Darby A.C."/>
            <person name="Makepeace B.L."/>
        </authorList>
    </citation>
    <scope>NUCLEOTIDE SEQUENCE [LARGE SCALE GENOMIC DNA]</scope>
    <source>
        <strain evidence="2">UoL-WK</strain>
    </source>
</reference>
<dbReference type="OrthoDB" id="6538128at2759"/>
<feature type="non-terminal residue" evidence="2">
    <location>
        <position position="245"/>
    </location>
</feature>
<evidence type="ECO:0000313" key="3">
    <source>
        <dbReference type="Proteomes" id="UP000285301"/>
    </source>
</evidence>
<proteinExistence type="predicted"/>
<dbReference type="InterPro" id="IPR004875">
    <property type="entry name" value="DDE_SF_endonuclease_dom"/>
</dbReference>
<dbReference type="AlphaFoldDB" id="A0A443Q9I5"/>
<protein>
    <submittedName>
        <fullName evidence="2">Pogo transposable element with KRAB domain-like protein</fullName>
    </submittedName>
</protein>
<dbReference type="Proteomes" id="UP000285301">
    <property type="component" value="Unassembled WGS sequence"/>
</dbReference>
<dbReference type="EMBL" id="NCKU01013929">
    <property type="protein sequence ID" value="RWR99706.1"/>
    <property type="molecule type" value="Genomic_DNA"/>
</dbReference>
<name>A0A443Q9I5_9ACAR</name>
<keyword evidence="3" id="KW-1185">Reference proteome</keyword>
<evidence type="ECO:0000259" key="1">
    <source>
        <dbReference type="Pfam" id="PF03184"/>
    </source>
</evidence>
<sequence>MDKSRDSGFQNFDASRSWLTKIKQDFNIVSRKITNIVSLHHESENNATIAQAAEFTNSINELLSSYDHDFVFNTDQSGFNYIMHSSRTLSNVGESDTTVVVESTNATTHSYTIQVLVSANGKLLDPLLLCLKEQGGTFGPRVFENLFKPYNCRTICSPSGKMTKNLVRYWAENFLKPNCQMNSLLLLDSWTGQSDERLFQFSDTTIEVKHIPPRTTPIIQPLDVYFFDNGIYLLEKYMIVWLLIN</sequence>
<dbReference type="GO" id="GO:0003676">
    <property type="term" value="F:nucleic acid binding"/>
    <property type="evidence" value="ECO:0007669"/>
    <property type="project" value="InterPro"/>
</dbReference>
<gene>
    <name evidence="2" type="ORF">B4U79_14267</name>
</gene>
<comment type="caution">
    <text evidence="2">The sequence shown here is derived from an EMBL/GenBank/DDBJ whole genome shotgun (WGS) entry which is preliminary data.</text>
</comment>
<feature type="domain" description="DDE-1" evidence="1">
    <location>
        <begin position="140"/>
        <end position="225"/>
    </location>
</feature>